<dbReference type="Proteomes" id="UP000242188">
    <property type="component" value="Unassembled WGS sequence"/>
</dbReference>
<feature type="transmembrane region" description="Helical" evidence="5">
    <location>
        <begin position="281"/>
        <end position="304"/>
    </location>
</feature>
<accession>A0A210PF41</accession>
<comment type="caution">
    <text evidence="7">The sequence shown here is derived from an EMBL/GenBank/DDBJ whole genome shotgun (WGS) entry which is preliminary data.</text>
</comment>
<dbReference type="GO" id="GO:0016020">
    <property type="term" value="C:membrane"/>
    <property type="evidence" value="ECO:0007669"/>
    <property type="project" value="UniProtKB-SubCell"/>
</dbReference>
<dbReference type="PANTHER" id="PTHR47023:SF1">
    <property type="entry name" value="SEX PEPTIDE RECEPTOR"/>
    <property type="match status" value="1"/>
</dbReference>
<dbReference type="PANTHER" id="PTHR47023">
    <property type="entry name" value="SEX PEPTIDE RECEPTOR"/>
    <property type="match status" value="1"/>
</dbReference>
<name>A0A210PF41_MIZYE</name>
<dbReference type="SUPFAM" id="SSF81321">
    <property type="entry name" value="Family A G protein-coupled receptor-like"/>
    <property type="match status" value="1"/>
</dbReference>
<dbReference type="AlphaFoldDB" id="A0A210PF41"/>
<proteinExistence type="predicted"/>
<comment type="subcellular location">
    <subcellularLocation>
        <location evidence="1">Membrane</location>
    </subcellularLocation>
</comment>
<sequence length="455" mass="50949">MDKEHVKQLIENARAINTTCVRKLTELAMDVSSCSWMCGGGTSSCVGNCNYSNSDKPLPSLTSYCSNMSIYTAIQRVKLKVFDVGKATALDVGVVLYGYVTPALCMLVLLLNTLLVVILSSRRTRSPTNMILCSIAVLDTMTILLPLPWYLFFYTSGGYNEYVPFSWCVVYKYTALVLPTVCHNSSLWLTVALAAHRYIGLCHPRVSQFTSSYKAVTICLLVILVITTVMQSTILLLEDLEPVRVVGKELFATSGVKYVDTCSIVFKTEKDNYLTGLKAYLWTRLIVAELLPTSLLLLFNMLLLRKTCESYRYRRKLISGNAAMSQSDFRECMRTTVMLLTLCSFCVLVQIPVATILFLMFIQTNTGYRIFTLRETKVTVTLVNFVLFLSFPANFAICLGLSEKFRRTLKDKLKSRKRSHSISGLSTSMKLSNSHDLQSGTPMLPSLNVISEIPI</sequence>
<dbReference type="InterPro" id="IPR000276">
    <property type="entry name" value="GPCR_Rhodpsn"/>
</dbReference>
<dbReference type="GO" id="GO:0004930">
    <property type="term" value="F:G protein-coupled receptor activity"/>
    <property type="evidence" value="ECO:0007669"/>
    <property type="project" value="InterPro"/>
</dbReference>
<feature type="transmembrane region" description="Helical" evidence="5">
    <location>
        <begin position="96"/>
        <end position="119"/>
    </location>
</feature>
<feature type="transmembrane region" description="Helical" evidence="5">
    <location>
        <begin position="131"/>
        <end position="153"/>
    </location>
</feature>
<evidence type="ECO:0000259" key="6">
    <source>
        <dbReference type="PROSITE" id="PS50262"/>
    </source>
</evidence>
<dbReference type="EMBL" id="NEDP02076741">
    <property type="protein sequence ID" value="OWF35102.1"/>
    <property type="molecule type" value="Genomic_DNA"/>
</dbReference>
<keyword evidence="4 5" id="KW-0472">Membrane</keyword>
<feature type="domain" description="G-protein coupled receptors family 1 profile" evidence="6">
    <location>
        <begin position="111"/>
        <end position="398"/>
    </location>
</feature>
<feature type="transmembrane region" description="Helical" evidence="5">
    <location>
        <begin position="173"/>
        <end position="195"/>
    </location>
</feature>
<dbReference type="Pfam" id="PF00001">
    <property type="entry name" value="7tm_1"/>
    <property type="match status" value="1"/>
</dbReference>
<keyword evidence="8" id="KW-1185">Reference proteome</keyword>
<evidence type="ECO:0000256" key="3">
    <source>
        <dbReference type="ARBA" id="ARBA00022989"/>
    </source>
</evidence>
<feature type="transmembrane region" description="Helical" evidence="5">
    <location>
        <begin position="215"/>
        <end position="237"/>
    </location>
</feature>
<protein>
    <submittedName>
        <fullName evidence="7">FMRFamide receptor</fullName>
    </submittedName>
</protein>
<feature type="transmembrane region" description="Helical" evidence="5">
    <location>
        <begin position="337"/>
        <end position="362"/>
    </location>
</feature>
<gene>
    <name evidence="7" type="ORF">KP79_PYT10937</name>
</gene>
<evidence type="ECO:0000256" key="4">
    <source>
        <dbReference type="ARBA" id="ARBA00023136"/>
    </source>
</evidence>
<keyword evidence="7" id="KW-0675">Receptor</keyword>
<organism evidence="7 8">
    <name type="scientific">Mizuhopecten yessoensis</name>
    <name type="common">Japanese scallop</name>
    <name type="synonym">Patinopecten yessoensis</name>
    <dbReference type="NCBI Taxonomy" id="6573"/>
    <lineage>
        <taxon>Eukaryota</taxon>
        <taxon>Metazoa</taxon>
        <taxon>Spiralia</taxon>
        <taxon>Lophotrochozoa</taxon>
        <taxon>Mollusca</taxon>
        <taxon>Bivalvia</taxon>
        <taxon>Autobranchia</taxon>
        <taxon>Pteriomorphia</taxon>
        <taxon>Pectinida</taxon>
        <taxon>Pectinoidea</taxon>
        <taxon>Pectinidae</taxon>
        <taxon>Mizuhopecten</taxon>
    </lineage>
</organism>
<evidence type="ECO:0000313" key="7">
    <source>
        <dbReference type="EMBL" id="OWF35102.1"/>
    </source>
</evidence>
<dbReference type="InterPro" id="IPR017452">
    <property type="entry name" value="GPCR_Rhodpsn_7TM"/>
</dbReference>
<keyword evidence="2 5" id="KW-0812">Transmembrane</keyword>
<dbReference type="Gene3D" id="1.20.1070.10">
    <property type="entry name" value="Rhodopsin 7-helix transmembrane proteins"/>
    <property type="match status" value="1"/>
</dbReference>
<dbReference type="PROSITE" id="PS50262">
    <property type="entry name" value="G_PROTEIN_RECEP_F1_2"/>
    <property type="match status" value="1"/>
</dbReference>
<keyword evidence="3 5" id="KW-1133">Transmembrane helix</keyword>
<evidence type="ECO:0000256" key="2">
    <source>
        <dbReference type="ARBA" id="ARBA00022692"/>
    </source>
</evidence>
<dbReference type="OrthoDB" id="5962323at2759"/>
<feature type="transmembrane region" description="Helical" evidence="5">
    <location>
        <begin position="382"/>
        <end position="402"/>
    </location>
</feature>
<evidence type="ECO:0000313" key="8">
    <source>
        <dbReference type="Proteomes" id="UP000242188"/>
    </source>
</evidence>
<dbReference type="InterPro" id="IPR053071">
    <property type="entry name" value="GPCR1-related_rcpt"/>
</dbReference>
<evidence type="ECO:0000256" key="1">
    <source>
        <dbReference type="ARBA" id="ARBA00004370"/>
    </source>
</evidence>
<evidence type="ECO:0000256" key="5">
    <source>
        <dbReference type="SAM" id="Phobius"/>
    </source>
</evidence>
<reference evidence="7 8" key="1">
    <citation type="journal article" date="2017" name="Nat. Ecol. Evol.">
        <title>Scallop genome provides insights into evolution of bilaterian karyotype and development.</title>
        <authorList>
            <person name="Wang S."/>
            <person name="Zhang J."/>
            <person name="Jiao W."/>
            <person name="Li J."/>
            <person name="Xun X."/>
            <person name="Sun Y."/>
            <person name="Guo X."/>
            <person name="Huan P."/>
            <person name="Dong B."/>
            <person name="Zhang L."/>
            <person name="Hu X."/>
            <person name="Sun X."/>
            <person name="Wang J."/>
            <person name="Zhao C."/>
            <person name="Wang Y."/>
            <person name="Wang D."/>
            <person name="Huang X."/>
            <person name="Wang R."/>
            <person name="Lv J."/>
            <person name="Li Y."/>
            <person name="Zhang Z."/>
            <person name="Liu B."/>
            <person name="Lu W."/>
            <person name="Hui Y."/>
            <person name="Liang J."/>
            <person name="Zhou Z."/>
            <person name="Hou R."/>
            <person name="Li X."/>
            <person name="Liu Y."/>
            <person name="Li H."/>
            <person name="Ning X."/>
            <person name="Lin Y."/>
            <person name="Zhao L."/>
            <person name="Xing Q."/>
            <person name="Dou J."/>
            <person name="Li Y."/>
            <person name="Mao J."/>
            <person name="Guo H."/>
            <person name="Dou H."/>
            <person name="Li T."/>
            <person name="Mu C."/>
            <person name="Jiang W."/>
            <person name="Fu Q."/>
            <person name="Fu X."/>
            <person name="Miao Y."/>
            <person name="Liu J."/>
            <person name="Yu Q."/>
            <person name="Li R."/>
            <person name="Liao H."/>
            <person name="Li X."/>
            <person name="Kong Y."/>
            <person name="Jiang Z."/>
            <person name="Chourrout D."/>
            <person name="Li R."/>
            <person name="Bao Z."/>
        </authorList>
    </citation>
    <scope>NUCLEOTIDE SEQUENCE [LARGE SCALE GENOMIC DNA]</scope>
    <source>
        <strain evidence="7 8">PY_sf001</strain>
    </source>
</reference>